<protein>
    <submittedName>
        <fullName evidence="1">Uncharacterized protein</fullName>
    </submittedName>
</protein>
<dbReference type="PANTHER" id="PTHR31170">
    <property type="entry name" value="BNAC04G53230D PROTEIN"/>
    <property type="match status" value="1"/>
</dbReference>
<sequence length="257" mass="29897">MMEEQKLQYLNELLKRRNESVDKYVEAMKSWEELTRDSYADPIKLNMDKFLEIMLLDGCFIIELFLKFEDSTLREHTTPFSKFLRFGKNQIPFSVLIHLFHMTGDSNQGNPLHILGPLALKFFRPTISNFARSPPSYNHLLGLVHYAWYSSIAGNGPFLVIDTNHQFIKSVTELREARIKFQKTESSSFLDVKFENGIMKIPSLVVDDDTECLFRNLIAYEQYGGGFVQTNMTDYTTFMDRLINSPKNVEILRHSGR</sequence>
<dbReference type="AlphaFoldDB" id="A0ABC8UJ59"/>
<proteinExistence type="predicted"/>
<gene>
    <name evidence="1" type="ORF">ILEXP_LOCUS51121</name>
</gene>
<dbReference type="PANTHER" id="PTHR31170:SF25">
    <property type="entry name" value="BNAA09G04570D PROTEIN"/>
    <property type="match status" value="1"/>
</dbReference>
<dbReference type="Pfam" id="PF03140">
    <property type="entry name" value="DUF247"/>
    <property type="match status" value="1"/>
</dbReference>
<name>A0ABC8UJ59_9AQUA</name>
<reference evidence="1 2" key="1">
    <citation type="submission" date="2024-02" db="EMBL/GenBank/DDBJ databases">
        <authorList>
            <person name="Vignale AGUSTIN F."/>
            <person name="Sosa J E."/>
            <person name="Modenutti C."/>
        </authorList>
    </citation>
    <scope>NUCLEOTIDE SEQUENCE [LARGE SCALE GENOMIC DNA]</scope>
</reference>
<dbReference type="Proteomes" id="UP001642360">
    <property type="component" value="Unassembled WGS sequence"/>
</dbReference>
<dbReference type="EMBL" id="CAUOFW020007935">
    <property type="protein sequence ID" value="CAK9181082.1"/>
    <property type="molecule type" value="Genomic_DNA"/>
</dbReference>
<evidence type="ECO:0000313" key="1">
    <source>
        <dbReference type="EMBL" id="CAK9181082.1"/>
    </source>
</evidence>
<evidence type="ECO:0000313" key="2">
    <source>
        <dbReference type="Proteomes" id="UP001642360"/>
    </source>
</evidence>
<dbReference type="InterPro" id="IPR004158">
    <property type="entry name" value="DUF247_pln"/>
</dbReference>
<organism evidence="1 2">
    <name type="scientific">Ilex paraguariensis</name>
    <name type="common">yerba mate</name>
    <dbReference type="NCBI Taxonomy" id="185542"/>
    <lineage>
        <taxon>Eukaryota</taxon>
        <taxon>Viridiplantae</taxon>
        <taxon>Streptophyta</taxon>
        <taxon>Embryophyta</taxon>
        <taxon>Tracheophyta</taxon>
        <taxon>Spermatophyta</taxon>
        <taxon>Magnoliopsida</taxon>
        <taxon>eudicotyledons</taxon>
        <taxon>Gunneridae</taxon>
        <taxon>Pentapetalae</taxon>
        <taxon>asterids</taxon>
        <taxon>campanulids</taxon>
        <taxon>Aquifoliales</taxon>
        <taxon>Aquifoliaceae</taxon>
        <taxon>Ilex</taxon>
    </lineage>
</organism>
<accession>A0ABC8UJ59</accession>
<keyword evidence="2" id="KW-1185">Reference proteome</keyword>
<comment type="caution">
    <text evidence="1">The sequence shown here is derived from an EMBL/GenBank/DDBJ whole genome shotgun (WGS) entry which is preliminary data.</text>
</comment>